<sequence>MANPNSQIPGLSPDPSMHLLQDLAHFTCESRNRSQPAIFPAEANGVREKSLQRRGLPVWKEDSRDRITVLTRVVSGQDGPPSYSSGANSFVHGANGPSTPPKLPRLAEN</sequence>
<organism evidence="2 3">
    <name type="scientific">Crenichthys baileyi</name>
    <name type="common">White River springfish</name>
    <dbReference type="NCBI Taxonomy" id="28760"/>
    <lineage>
        <taxon>Eukaryota</taxon>
        <taxon>Metazoa</taxon>
        <taxon>Chordata</taxon>
        <taxon>Craniata</taxon>
        <taxon>Vertebrata</taxon>
        <taxon>Euteleostomi</taxon>
        <taxon>Actinopterygii</taxon>
        <taxon>Neopterygii</taxon>
        <taxon>Teleostei</taxon>
        <taxon>Neoteleostei</taxon>
        <taxon>Acanthomorphata</taxon>
        <taxon>Ovalentaria</taxon>
        <taxon>Atherinomorphae</taxon>
        <taxon>Cyprinodontiformes</taxon>
        <taxon>Goodeidae</taxon>
        <taxon>Crenichthys</taxon>
    </lineage>
</organism>
<dbReference type="AlphaFoldDB" id="A0AAV9QZE2"/>
<evidence type="ECO:0000313" key="3">
    <source>
        <dbReference type="Proteomes" id="UP001311232"/>
    </source>
</evidence>
<comment type="caution">
    <text evidence="2">The sequence shown here is derived from an EMBL/GenBank/DDBJ whole genome shotgun (WGS) entry which is preliminary data.</text>
</comment>
<evidence type="ECO:0000256" key="1">
    <source>
        <dbReference type="SAM" id="MobiDB-lite"/>
    </source>
</evidence>
<feature type="region of interest" description="Disordered" evidence="1">
    <location>
        <begin position="75"/>
        <end position="109"/>
    </location>
</feature>
<proteinExistence type="predicted"/>
<gene>
    <name evidence="2" type="ORF">CRENBAI_000450</name>
</gene>
<protein>
    <submittedName>
        <fullName evidence="2">Uncharacterized protein</fullName>
    </submittedName>
</protein>
<accession>A0AAV9QZE2</accession>
<evidence type="ECO:0000313" key="2">
    <source>
        <dbReference type="EMBL" id="KAK5601385.1"/>
    </source>
</evidence>
<keyword evidence="3" id="KW-1185">Reference proteome</keyword>
<reference evidence="2 3" key="1">
    <citation type="submission" date="2021-06" db="EMBL/GenBank/DDBJ databases">
        <authorList>
            <person name="Palmer J.M."/>
        </authorList>
    </citation>
    <scope>NUCLEOTIDE SEQUENCE [LARGE SCALE GENOMIC DNA]</scope>
    <source>
        <strain evidence="2 3">MEX-2019</strain>
        <tissue evidence="2">Muscle</tissue>
    </source>
</reference>
<dbReference type="Proteomes" id="UP001311232">
    <property type="component" value="Unassembled WGS sequence"/>
</dbReference>
<dbReference type="EMBL" id="JAHHUM010002686">
    <property type="protein sequence ID" value="KAK5601385.1"/>
    <property type="molecule type" value="Genomic_DNA"/>
</dbReference>
<name>A0AAV9QZE2_9TELE</name>